<dbReference type="EMBL" id="CP041765">
    <property type="protein sequence ID" value="QDQ96345.1"/>
    <property type="molecule type" value="Genomic_DNA"/>
</dbReference>
<feature type="domain" description="Putative endonuclease Z1" evidence="1">
    <location>
        <begin position="31"/>
        <end position="255"/>
    </location>
</feature>
<gene>
    <name evidence="2" type="ORF">FO059_02015</name>
</gene>
<sequence length="528" mass="58969">MIRIIDDSEVPLVRPASRADADGFVPSITGSLRTSVLYFWLATAARRVRRTGNKHSTMLIHTSVKTSVHESFHEPLARFQESVQDRIQDLDPRILGELEGLWKRENAAVPAGEFGLAPVDFDEVLEMLPSVLSESRIIIDNATSRERLDYEGQPVVAIAIGGNTLSRGLTLEGLAVSYFVRSVSAYDSLLQMARWFGYRSGYEDLPRIWLTEELRGWFRHLATVETEIRRDIDRYMAGNDTPTSFAVRIRTHPSLLVTSAAKMADAVEVYSAFGGRRIQTHFFDVSPSAVEDNLSALRGLISSLDADHIRVEADGRHSRYLWRNAGYKAVTRFLREYSYHPESFESSNDVLIEYIEKRVRQSELLTWNIAIVGKPTGDPSATVDLGHGIAPGRVVRSRLEGDVVDIKTLMSRRDAALDLNLSKVSKEQPLTEEEIFTLRRVQLPHTGLLVLYVIDKDSAPNSKRPSSGTKRVALDAPDDLVGFGLVFPPADGEDSQAKHTYVSADLSGIEIEEIDDAELDALEHEELP</sequence>
<accession>A0A516WZV5</accession>
<organism evidence="2 3">
    <name type="scientific">Tomitella fengzijianii</name>
    <dbReference type="NCBI Taxonomy" id="2597660"/>
    <lineage>
        <taxon>Bacteria</taxon>
        <taxon>Bacillati</taxon>
        <taxon>Actinomycetota</taxon>
        <taxon>Actinomycetes</taxon>
        <taxon>Mycobacteriales</taxon>
        <taxon>Tomitella</taxon>
    </lineage>
</organism>
<evidence type="ECO:0000313" key="2">
    <source>
        <dbReference type="EMBL" id="QDQ96345.1"/>
    </source>
</evidence>
<reference evidence="2 3" key="2">
    <citation type="submission" date="2019-07" db="EMBL/GenBank/DDBJ databases">
        <authorList>
            <person name="Huang Y."/>
        </authorList>
    </citation>
    <scope>NUCLEOTIDE SEQUENCE [LARGE SCALE GENOMIC DNA]</scope>
    <source>
        <strain evidence="2 3">HY188</strain>
    </source>
</reference>
<name>A0A516WZV5_9ACTN</name>
<dbReference type="OrthoDB" id="436461at2"/>
<dbReference type="Pfam" id="PF10593">
    <property type="entry name" value="Z1"/>
    <property type="match status" value="1"/>
</dbReference>
<reference evidence="2 3" key="1">
    <citation type="submission" date="2019-07" db="EMBL/GenBank/DDBJ databases">
        <title>Tomitella cavernea sp. nov., an actinomycete isolated from soil.</title>
        <authorList>
            <person name="Cheng J."/>
        </authorList>
    </citation>
    <scope>NUCLEOTIDE SEQUENCE [LARGE SCALE GENOMIC DNA]</scope>
    <source>
        <strain evidence="2 3">HY188</strain>
    </source>
</reference>
<keyword evidence="3" id="KW-1185">Reference proteome</keyword>
<evidence type="ECO:0000259" key="1">
    <source>
        <dbReference type="Pfam" id="PF10593"/>
    </source>
</evidence>
<dbReference type="KEGG" id="toy:FO059_02015"/>
<proteinExistence type="predicted"/>
<dbReference type="InterPro" id="IPR018310">
    <property type="entry name" value="Put_endonuclease_Z1-dom"/>
</dbReference>
<evidence type="ECO:0000313" key="3">
    <source>
        <dbReference type="Proteomes" id="UP000317344"/>
    </source>
</evidence>
<dbReference type="AlphaFoldDB" id="A0A516WZV5"/>
<dbReference type="Proteomes" id="UP000317344">
    <property type="component" value="Chromosome"/>
</dbReference>
<protein>
    <recommendedName>
        <fullName evidence="1">Putative endonuclease Z1 domain-containing protein</fullName>
    </recommendedName>
</protein>